<reference evidence="1 2" key="1">
    <citation type="submission" date="2019-11" db="EMBL/GenBank/DDBJ databases">
        <title>Paenibacillus monticola sp. nov., a novel PGPR strain isolated from mountain sample in China.</title>
        <authorList>
            <person name="Zhao Q."/>
            <person name="Li H.-P."/>
            <person name="Zhang J.-L."/>
        </authorList>
    </citation>
    <scope>NUCLEOTIDE SEQUENCE [LARGE SCALE GENOMIC DNA]</scope>
    <source>
        <strain evidence="1 2">LC-T2</strain>
    </source>
</reference>
<evidence type="ECO:0000313" key="2">
    <source>
        <dbReference type="Proteomes" id="UP000463051"/>
    </source>
</evidence>
<dbReference type="EMBL" id="WJXB01000003">
    <property type="protein sequence ID" value="MRN53611.1"/>
    <property type="molecule type" value="Genomic_DNA"/>
</dbReference>
<organism evidence="1 2">
    <name type="scientific">Paenibacillus monticola</name>
    <dbReference type="NCBI Taxonomy" id="2666075"/>
    <lineage>
        <taxon>Bacteria</taxon>
        <taxon>Bacillati</taxon>
        <taxon>Bacillota</taxon>
        <taxon>Bacilli</taxon>
        <taxon>Bacillales</taxon>
        <taxon>Paenibacillaceae</taxon>
        <taxon>Paenibacillus</taxon>
    </lineage>
</organism>
<comment type="caution">
    <text evidence="1">The sequence shown here is derived from an EMBL/GenBank/DDBJ whole genome shotgun (WGS) entry which is preliminary data.</text>
</comment>
<dbReference type="PROSITE" id="PS51257">
    <property type="entry name" value="PROKAR_LIPOPROTEIN"/>
    <property type="match status" value="1"/>
</dbReference>
<protein>
    <submittedName>
        <fullName evidence="1">Uncharacterized protein</fullName>
    </submittedName>
</protein>
<evidence type="ECO:0000313" key="1">
    <source>
        <dbReference type="EMBL" id="MRN53611.1"/>
    </source>
</evidence>
<gene>
    <name evidence="1" type="ORF">GJB61_11445</name>
</gene>
<dbReference type="AlphaFoldDB" id="A0A7X2H4U9"/>
<dbReference type="Proteomes" id="UP000463051">
    <property type="component" value="Unassembled WGS sequence"/>
</dbReference>
<keyword evidence="2" id="KW-1185">Reference proteome</keyword>
<proteinExistence type="predicted"/>
<sequence>MPTKLLWRLLIGLIILITAGGCSSLVEDKTNGDYAVVSTKPPTFSLLIGDNELAESSDRQLGDSYHKGITIRELLKDSGIVQFAQDGTRILSVSDVSLGKGLDWELQVDGAIINVADFNSSVDKDAHLVITVKSETGEDPLQSVILIVNGGSEQAQLTHSYVMLFTEDVSVRSLLKSSGIVQLAENNRSVVSVKAYTPLTNEIWKLKVNGKQLLDSGVDMKLRPQDELEISLTTR</sequence>
<dbReference type="RefSeq" id="WP_154118619.1">
    <property type="nucleotide sequence ID" value="NZ_WJXB01000003.1"/>
</dbReference>
<name>A0A7X2H4U9_9BACL</name>
<accession>A0A7X2H4U9</accession>